<dbReference type="AlphaFoldDB" id="E9DXY0"/>
<keyword evidence="1" id="KW-0479">Metal-binding</keyword>
<keyword evidence="3" id="KW-1133">Transmembrane helix</keyword>
<feature type="compositionally biased region" description="Basic residues" evidence="2">
    <location>
        <begin position="178"/>
        <end position="187"/>
    </location>
</feature>
<dbReference type="eggNOG" id="ENOG502RF20">
    <property type="taxonomic scope" value="Eukaryota"/>
</dbReference>
<dbReference type="Pfam" id="PF00098">
    <property type="entry name" value="zf-CCHC"/>
    <property type="match status" value="1"/>
</dbReference>
<dbReference type="InterPro" id="IPR001878">
    <property type="entry name" value="Znf_CCHC"/>
</dbReference>
<feature type="region of interest" description="Disordered" evidence="2">
    <location>
        <begin position="165"/>
        <end position="219"/>
    </location>
</feature>
<evidence type="ECO:0000256" key="1">
    <source>
        <dbReference type="PROSITE-ProRule" id="PRU00047"/>
    </source>
</evidence>
<dbReference type="Gene3D" id="4.10.60.10">
    <property type="entry name" value="Zinc finger, CCHC-type"/>
    <property type="match status" value="1"/>
</dbReference>
<keyword evidence="6" id="KW-1185">Reference proteome</keyword>
<sequence>MNSTLTQPLNATEPLKFTYPLSSLLVEIIFFSASISLVLPGSYLCKFVRHASGHLLKPTQLTHHARKMSEVPARMGEYEVVAPGANPPSPPSAAPAARKKGKKYAAKRQQQRSTCHNCGQLGHYARDCRLPRRPAAAAPFYAGVVNYNYFSGTAVIHGPSGTMPPFGGPPANGNGGVKKNKKKKKAKAEKAEMAKKAEEEEDKKKVKREEGEEATGQFF</sequence>
<dbReference type="Proteomes" id="UP000002499">
    <property type="component" value="Unassembled WGS sequence"/>
</dbReference>
<protein>
    <recommendedName>
        <fullName evidence="4">CCHC-type domain-containing protein</fullName>
    </recommendedName>
</protein>
<dbReference type="InParanoid" id="E9DXY0"/>
<feature type="compositionally biased region" description="Basic residues" evidence="2">
    <location>
        <begin position="97"/>
        <end position="110"/>
    </location>
</feature>
<name>E9DXY0_METAQ</name>
<proteinExistence type="predicted"/>
<evidence type="ECO:0000313" key="5">
    <source>
        <dbReference type="EMBL" id="EFY91593.1"/>
    </source>
</evidence>
<dbReference type="PROSITE" id="PS50158">
    <property type="entry name" value="ZF_CCHC"/>
    <property type="match status" value="1"/>
</dbReference>
<evidence type="ECO:0000256" key="2">
    <source>
        <dbReference type="SAM" id="MobiDB-lite"/>
    </source>
</evidence>
<feature type="region of interest" description="Disordered" evidence="2">
    <location>
        <begin position="82"/>
        <end position="112"/>
    </location>
</feature>
<keyword evidence="3" id="KW-0472">Membrane</keyword>
<feature type="compositionally biased region" description="Basic and acidic residues" evidence="2">
    <location>
        <begin position="188"/>
        <end position="210"/>
    </location>
</feature>
<reference evidence="5 6" key="1">
    <citation type="journal article" date="2011" name="PLoS Genet.">
        <title>Genome sequencing and comparative transcriptomics of the model entomopathogenic fungi Metarhizium anisopliae and M. acridum.</title>
        <authorList>
            <person name="Gao Q."/>
            <person name="Jin K."/>
            <person name="Ying S.H."/>
            <person name="Zhang Y."/>
            <person name="Xiao G."/>
            <person name="Shang Y."/>
            <person name="Duan Z."/>
            <person name="Hu X."/>
            <person name="Xie X.Q."/>
            <person name="Zhou G."/>
            <person name="Peng G."/>
            <person name="Luo Z."/>
            <person name="Huang W."/>
            <person name="Wang B."/>
            <person name="Fang W."/>
            <person name="Wang S."/>
            <person name="Zhong Y."/>
            <person name="Ma L.J."/>
            <person name="St Leger R.J."/>
            <person name="Zhao G.P."/>
            <person name="Pei Y."/>
            <person name="Feng M.G."/>
            <person name="Xia Y."/>
            <person name="Wang C."/>
        </authorList>
    </citation>
    <scope>NUCLEOTIDE SEQUENCE [LARGE SCALE GENOMIC DNA]</scope>
    <source>
        <strain evidence="5 6">CQMa 102</strain>
    </source>
</reference>
<dbReference type="InterPro" id="IPR036875">
    <property type="entry name" value="Znf_CCHC_sf"/>
</dbReference>
<dbReference type="SMART" id="SM00343">
    <property type="entry name" value="ZnF_C2HC"/>
    <property type="match status" value="1"/>
</dbReference>
<keyword evidence="3" id="KW-0812">Transmembrane</keyword>
<feature type="domain" description="CCHC-type" evidence="4">
    <location>
        <begin position="115"/>
        <end position="129"/>
    </location>
</feature>
<accession>E9DXY0</accession>
<keyword evidence="1" id="KW-0862">Zinc</keyword>
<dbReference type="HOGENOM" id="CLU_109899_0_0_1"/>
<keyword evidence="1" id="KW-0863">Zinc-finger</keyword>
<evidence type="ECO:0000313" key="6">
    <source>
        <dbReference type="Proteomes" id="UP000002499"/>
    </source>
</evidence>
<organism evidence="6">
    <name type="scientific">Metarhizium acridum (strain CQMa 102)</name>
    <dbReference type="NCBI Taxonomy" id="655827"/>
    <lineage>
        <taxon>Eukaryota</taxon>
        <taxon>Fungi</taxon>
        <taxon>Dikarya</taxon>
        <taxon>Ascomycota</taxon>
        <taxon>Pezizomycotina</taxon>
        <taxon>Sordariomycetes</taxon>
        <taxon>Hypocreomycetidae</taxon>
        <taxon>Hypocreales</taxon>
        <taxon>Clavicipitaceae</taxon>
        <taxon>Metarhizium</taxon>
    </lineage>
</organism>
<gene>
    <name evidence="5" type="ORF">MAC_02478</name>
</gene>
<feature type="transmembrane region" description="Helical" evidence="3">
    <location>
        <begin position="20"/>
        <end position="39"/>
    </location>
</feature>
<dbReference type="EMBL" id="GL698481">
    <property type="protein sequence ID" value="EFY91593.1"/>
    <property type="molecule type" value="Genomic_DNA"/>
</dbReference>
<dbReference type="GO" id="GO:0008270">
    <property type="term" value="F:zinc ion binding"/>
    <property type="evidence" value="ECO:0007669"/>
    <property type="project" value="UniProtKB-KW"/>
</dbReference>
<dbReference type="SUPFAM" id="SSF57756">
    <property type="entry name" value="Retrovirus zinc finger-like domains"/>
    <property type="match status" value="1"/>
</dbReference>
<evidence type="ECO:0000256" key="3">
    <source>
        <dbReference type="SAM" id="Phobius"/>
    </source>
</evidence>
<dbReference type="GO" id="GO:0003676">
    <property type="term" value="F:nucleic acid binding"/>
    <property type="evidence" value="ECO:0007669"/>
    <property type="project" value="InterPro"/>
</dbReference>
<evidence type="ECO:0000259" key="4">
    <source>
        <dbReference type="PROSITE" id="PS50158"/>
    </source>
</evidence>